<evidence type="ECO:0000256" key="2">
    <source>
        <dbReference type="ARBA" id="ARBA00023315"/>
    </source>
</evidence>
<comment type="similarity">
    <text evidence="3">Belongs to the acetyltransferase family. RimJ subfamily.</text>
</comment>
<evidence type="ECO:0000313" key="8">
    <source>
        <dbReference type="Proteomes" id="UP001156870"/>
    </source>
</evidence>
<dbReference type="RefSeq" id="WP_232592634.1">
    <property type="nucleotide sequence ID" value="NZ_BSPD01000021.1"/>
</dbReference>
<dbReference type="Gene3D" id="3.40.630.30">
    <property type="match status" value="1"/>
</dbReference>
<evidence type="ECO:0000256" key="3">
    <source>
        <dbReference type="ARBA" id="ARBA00038502"/>
    </source>
</evidence>
<feature type="region of interest" description="Disordered" evidence="4">
    <location>
        <begin position="1"/>
        <end position="21"/>
    </location>
</feature>
<sequence length="283" mass="32347">MKTLSIKKGRAPLQARPKQSAHEPIAQDCMATVTKGEITLTPLLPSHINQYRAQIRDPNIAKLCNLPEFTSAQHWLTWYQQECPQTQSHTVFAVEHQRFGFIGSVSLEIHQGVGFFYYWFGREFQGRGFGPLAVTLLLVHGVAHYGLTCCYAKAYFYNMPSLKALEKMDFSQLPFVAQAPYDDELFFYWSPESSRLSLKGSLLKELSLKEPSLKVMGREPDFYSARYHELSRLLKTVDSNIQLSNFEQQANVFTQLNYTDASHKKWVKECSFTEGVKPSLISV</sequence>
<dbReference type="AlphaFoldDB" id="A0AA37T119"/>
<protein>
    <recommendedName>
        <fullName evidence="6">N-acetyltransferase domain-containing protein</fullName>
    </recommendedName>
</protein>
<evidence type="ECO:0000256" key="4">
    <source>
        <dbReference type="SAM" id="MobiDB-lite"/>
    </source>
</evidence>
<comment type="caution">
    <text evidence="7">The sequence shown here is derived from an EMBL/GenBank/DDBJ whole genome shotgun (WGS) entry which is preliminary data.</text>
</comment>
<keyword evidence="8" id="KW-1185">Reference proteome</keyword>
<keyword evidence="5" id="KW-0472">Membrane</keyword>
<dbReference type="InterPro" id="IPR016181">
    <property type="entry name" value="Acyl_CoA_acyltransferase"/>
</dbReference>
<dbReference type="EMBL" id="BSPD01000021">
    <property type="protein sequence ID" value="GLS25004.1"/>
    <property type="molecule type" value="Genomic_DNA"/>
</dbReference>
<reference evidence="7 8" key="1">
    <citation type="journal article" date="2014" name="Int. J. Syst. Evol. Microbiol.">
        <title>Complete genome sequence of Corynebacterium casei LMG S-19264T (=DSM 44701T), isolated from a smear-ripened cheese.</title>
        <authorList>
            <consortium name="US DOE Joint Genome Institute (JGI-PGF)"/>
            <person name="Walter F."/>
            <person name="Albersmeier A."/>
            <person name="Kalinowski J."/>
            <person name="Ruckert C."/>
        </authorList>
    </citation>
    <scope>NUCLEOTIDE SEQUENCE [LARGE SCALE GENOMIC DNA]</scope>
    <source>
        <strain evidence="7 8">NBRC 110095</strain>
    </source>
</reference>
<dbReference type="Proteomes" id="UP001156870">
    <property type="component" value="Unassembled WGS sequence"/>
</dbReference>
<dbReference type="InterPro" id="IPR051531">
    <property type="entry name" value="N-acetyltransferase"/>
</dbReference>
<dbReference type="Pfam" id="PF13302">
    <property type="entry name" value="Acetyltransf_3"/>
    <property type="match status" value="1"/>
</dbReference>
<keyword evidence="5" id="KW-0812">Transmembrane</keyword>
<keyword evidence="5" id="KW-1133">Transmembrane helix</keyword>
<accession>A0AA37T119</accession>
<feature type="domain" description="N-acetyltransferase" evidence="6">
    <location>
        <begin position="38"/>
        <end position="170"/>
    </location>
</feature>
<feature type="transmembrane region" description="Helical" evidence="5">
    <location>
        <begin position="132"/>
        <end position="156"/>
    </location>
</feature>
<dbReference type="SUPFAM" id="SSF55729">
    <property type="entry name" value="Acyl-CoA N-acyltransferases (Nat)"/>
    <property type="match status" value="1"/>
</dbReference>
<evidence type="ECO:0000256" key="1">
    <source>
        <dbReference type="ARBA" id="ARBA00022679"/>
    </source>
</evidence>
<evidence type="ECO:0000259" key="6">
    <source>
        <dbReference type="Pfam" id="PF13302"/>
    </source>
</evidence>
<organism evidence="7 8">
    <name type="scientific">Marinibactrum halimedae</name>
    <dbReference type="NCBI Taxonomy" id="1444977"/>
    <lineage>
        <taxon>Bacteria</taxon>
        <taxon>Pseudomonadati</taxon>
        <taxon>Pseudomonadota</taxon>
        <taxon>Gammaproteobacteria</taxon>
        <taxon>Cellvibrionales</taxon>
        <taxon>Cellvibrionaceae</taxon>
        <taxon>Marinibactrum</taxon>
    </lineage>
</organism>
<evidence type="ECO:0000256" key="5">
    <source>
        <dbReference type="SAM" id="Phobius"/>
    </source>
</evidence>
<name>A0AA37T119_9GAMM</name>
<dbReference type="PANTHER" id="PTHR43792:SF8">
    <property type="entry name" value="[RIBOSOMAL PROTEIN US5]-ALANINE N-ACETYLTRANSFERASE"/>
    <property type="match status" value="1"/>
</dbReference>
<keyword evidence="1" id="KW-0808">Transferase</keyword>
<feature type="compositionally biased region" description="Basic residues" evidence="4">
    <location>
        <begin position="1"/>
        <end position="10"/>
    </location>
</feature>
<keyword evidence="2" id="KW-0012">Acyltransferase</keyword>
<proteinExistence type="inferred from homology"/>
<dbReference type="InterPro" id="IPR000182">
    <property type="entry name" value="GNAT_dom"/>
</dbReference>
<dbReference type="GO" id="GO:0016747">
    <property type="term" value="F:acyltransferase activity, transferring groups other than amino-acyl groups"/>
    <property type="evidence" value="ECO:0007669"/>
    <property type="project" value="InterPro"/>
</dbReference>
<dbReference type="PANTHER" id="PTHR43792">
    <property type="entry name" value="GNAT FAMILY, PUTATIVE (AFU_ORTHOLOGUE AFUA_3G00765)-RELATED-RELATED"/>
    <property type="match status" value="1"/>
</dbReference>
<feature type="transmembrane region" description="Helical" evidence="5">
    <location>
        <begin position="99"/>
        <end position="120"/>
    </location>
</feature>
<evidence type="ECO:0000313" key="7">
    <source>
        <dbReference type="EMBL" id="GLS25004.1"/>
    </source>
</evidence>
<gene>
    <name evidence="7" type="ORF">GCM10007877_07180</name>
</gene>